<dbReference type="Proteomes" id="UP000515158">
    <property type="component" value="Unplaced"/>
</dbReference>
<name>A0A6P8ZLL0_THRPL</name>
<dbReference type="AlphaFoldDB" id="A0A6P8ZLL0"/>
<keyword evidence="1" id="KW-0812">Transmembrane</keyword>
<dbReference type="RefSeq" id="XP_034239039.1">
    <property type="nucleotide sequence ID" value="XM_034383148.1"/>
</dbReference>
<organism evidence="3">
    <name type="scientific">Thrips palmi</name>
    <name type="common">Melon thrips</name>
    <dbReference type="NCBI Taxonomy" id="161013"/>
    <lineage>
        <taxon>Eukaryota</taxon>
        <taxon>Metazoa</taxon>
        <taxon>Ecdysozoa</taxon>
        <taxon>Arthropoda</taxon>
        <taxon>Hexapoda</taxon>
        <taxon>Insecta</taxon>
        <taxon>Pterygota</taxon>
        <taxon>Neoptera</taxon>
        <taxon>Paraneoptera</taxon>
        <taxon>Thysanoptera</taxon>
        <taxon>Terebrantia</taxon>
        <taxon>Thripoidea</taxon>
        <taxon>Thripidae</taxon>
        <taxon>Thrips</taxon>
    </lineage>
</organism>
<feature type="transmembrane region" description="Helical" evidence="1">
    <location>
        <begin position="146"/>
        <end position="163"/>
    </location>
</feature>
<keyword evidence="1" id="KW-1133">Transmembrane helix</keyword>
<keyword evidence="2" id="KW-1185">Reference proteome</keyword>
<reference evidence="3" key="1">
    <citation type="submission" date="2025-08" db="UniProtKB">
        <authorList>
            <consortium name="RefSeq"/>
        </authorList>
    </citation>
    <scope>IDENTIFICATION</scope>
    <source>
        <tissue evidence="3">Total insect</tissue>
    </source>
</reference>
<accession>A0A6P8ZLL0</accession>
<proteinExistence type="predicted"/>
<dbReference type="KEGG" id="tpal:117643961"/>
<feature type="transmembrane region" description="Helical" evidence="1">
    <location>
        <begin position="43"/>
        <end position="66"/>
    </location>
</feature>
<keyword evidence="1" id="KW-0472">Membrane</keyword>
<protein>
    <submittedName>
        <fullName evidence="3">Uncharacterized protein LOC117643961</fullName>
    </submittedName>
</protein>
<evidence type="ECO:0000313" key="3">
    <source>
        <dbReference type="RefSeq" id="XP_034239039.1"/>
    </source>
</evidence>
<sequence length="245" mass="26549">MRWFFVVHAACTEVTFVYTLSVVPPSWAERAVGTPLETEVWTLRWGCLALQGYGLLAGLAAIYTFIPLVLQVTMSSADLLDALARRLELSKCEPKDAAMLSRLHQACLLADATVSDITFPVVFASLLMPLISIAQALSGTVDNMDALGTAPLFMTITVPLYLVGDMLERARHGVAQSSAKGPWLDEPPRVRLLRCAIMLGAGGRGALLRCGGLGLLNRKGLVHVMRSWGGFLQAMANLRRANKQV</sequence>
<evidence type="ECO:0000313" key="2">
    <source>
        <dbReference type="Proteomes" id="UP000515158"/>
    </source>
</evidence>
<dbReference type="OrthoDB" id="10499530at2759"/>
<dbReference type="GeneID" id="117643961"/>
<dbReference type="InParanoid" id="A0A6P8ZLL0"/>
<evidence type="ECO:0000256" key="1">
    <source>
        <dbReference type="SAM" id="Phobius"/>
    </source>
</evidence>
<feature type="transmembrane region" description="Helical" evidence="1">
    <location>
        <begin position="108"/>
        <end position="134"/>
    </location>
</feature>
<gene>
    <name evidence="3" type="primary">LOC117643961</name>
</gene>